<dbReference type="OrthoDB" id="336850at2"/>
<dbReference type="EMBL" id="NPDN01000008">
    <property type="protein sequence ID" value="PJZ24629.1"/>
    <property type="molecule type" value="Genomic_DNA"/>
</dbReference>
<dbReference type="RefSeq" id="WP_008589440.1">
    <property type="nucleotide sequence ID" value="NZ_NPDL01000007.1"/>
</dbReference>
<gene>
    <name evidence="1" type="ORF">CH357_16190</name>
</gene>
<dbReference type="AlphaFoldDB" id="A0A2M9XAJ1"/>
<evidence type="ECO:0000313" key="2">
    <source>
        <dbReference type="Proteomes" id="UP000232196"/>
    </source>
</evidence>
<evidence type="ECO:0000313" key="1">
    <source>
        <dbReference type="EMBL" id="PJZ24629.1"/>
    </source>
</evidence>
<name>A0A2M9XAJ1_9LEPT</name>
<sequence length="44" mass="5158">MAFKLDGAKFPTLEELITALYPLYADKMSEAEFRKYVQENVKEE</sequence>
<keyword evidence="2" id="KW-1185">Reference proteome</keyword>
<proteinExistence type="predicted"/>
<accession>A0A2M9XAJ1</accession>
<dbReference type="Proteomes" id="UP000232196">
    <property type="component" value="Unassembled WGS sequence"/>
</dbReference>
<comment type="caution">
    <text evidence="1">The sequence shown here is derived from an EMBL/GenBank/DDBJ whole genome shotgun (WGS) entry which is preliminary data.</text>
</comment>
<reference evidence="1 2" key="1">
    <citation type="submission" date="2017-07" db="EMBL/GenBank/DDBJ databases">
        <title>Leptospira spp. isolated from tropical soils.</title>
        <authorList>
            <person name="Thibeaux R."/>
            <person name="Iraola G."/>
            <person name="Ferres I."/>
            <person name="Bierque E."/>
            <person name="Girault D."/>
            <person name="Soupe-Gilbert M.-E."/>
            <person name="Picardeau M."/>
            <person name="Goarant C."/>
        </authorList>
    </citation>
    <scope>NUCLEOTIDE SEQUENCE [LARGE SCALE GENOMIC DNA]</scope>
    <source>
        <strain evidence="1 2">MCA1-C-A1</strain>
    </source>
</reference>
<protein>
    <submittedName>
        <fullName evidence="1">Uncharacterized protein</fullName>
    </submittedName>
</protein>
<organism evidence="1 2">
    <name type="scientific">Leptospira hartskeerlii</name>
    <dbReference type="NCBI Taxonomy" id="2023177"/>
    <lineage>
        <taxon>Bacteria</taxon>
        <taxon>Pseudomonadati</taxon>
        <taxon>Spirochaetota</taxon>
        <taxon>Spirochaetia</taxon>
        <taxon>Leptospirales</taxon>
        <taxon>Leptospiraceae</taxon>
        <taxon>Leptospira</taxon>
    </lineage>
</organism>